<dbReference type="InterPro" id="IPR036597">
    <property type="entry name" value="Fido-like_dom_sf"/>
</dbReference>
<evidence type="ECO:0000313" key="10">
    <source>
        <dbReference type="EMBL" id="EEX76768.1"/>
    </source>
</evidence>
<protein>
    <recommendedName>
        <fullName evidence="5">protein adenylyltransferase</fullName>
        <ecNumber evidence="5">2.7.7.108</ecNumber>
    </recommendedName>
</protein>
<dbReference type="EMBL" id="CP002637">
    <property type="protein sequence ID" value="AEB99628.1"/>
    <property type="molecule type" value="Genomic_DNA"/>
</dbReference>
<name>C9LWM0_SELS3</name>
<evidence type="ECO:0000313" key="12">
    <source>
        <dbReference type="Proteomes" id="UP000011124"/>
    </source>
</evidence>
<keyword evidence="12" id="KW-1185">Reference proteome</keyword>
<evidence type="ECO:0000256" key="3">
    <source>
        <dbReference type="ARBA" id="ARBA00022741"/>
    </source>
</evidence>
<dbReference type="STRING" id="546271.Selsp_0659"/>
<dbReference type="KEGG" id="ssg:Selsp_0659"/>
<dbReference type="AlphaFoldDB" id="C9LWM0"/>
<dbReference type="HOGENOM" id="CLU_080158_0_2_9"/>
<keyword evidence="2" id="KW-0548">Nucleotidyltransferase</keyword>
<dbReference type="GO" id="GO:0070733">
    <property type="term" value="F:AMPylase activity"/>
    <property type="evidence" value="ECO:0007669"/>
    <property type="project" value="UniProtKB-EC"/>
</dbReference>
<evidence type="ECO:0000313" key="11">
    <source>
        <dbReference type="Proteomes" id="UP000003505"/>
    </source>
</evidence>
<evidence type="ECO:0000256" key="1">
    <source>
        <dbReference type="ARBA" id="ARBA00022679"/>
    </source>
</evidence>
<evidence type="ECO:0000256" key="7">
    <source>
        <dbReference type="ARBA" id="ARBA00048696"/>
    </source>
</evidence>
<feature type="domain" description="Fido" evidence="8">
    <location>
        <begin position="49"/>
        <end position="188"/>
    </location>
</feature>
<dbReference type="PANTHER" id="PTHR39560:SF1">
    <property type="entry name" value="PROTEIN ADENYLYLTRANSFERASE FIC-RELATED"/>
    <property type="match status" value="1"/>
</dbReference>
<reference evidence="10 11" key="1">
    <citation type="submission" date="2009-09" db="EMBL/GenBank/DDBJ databases">
        <authorList>
            <person name="Weinstock G."/>
            <person name="Sodergren E."/>
            <person name="Clifton S."/>
            <person name="Fulton L."/>
            <person name="Fulton B."/>
            <person name="Courtney L."/>
            <person name="Fronick C."/>
            <person name="Harrison M."/>
            <person name="Strong C."/>
            <person name="Farmer C."/>
            <person name="Delahaunty K."/>
            <person name="Markovic C."/>
            <person name="Hall O."/>
            <person name="Minx P."/>
            <person name="Tomlinson C."/>
            <person name="Mitreva M."/>
            <person name="Nelson J."/>
            <person name="Hou S."/>
            <person name="Wollam A."/>
            <person name="Pepin K.H."/>
            <person name="Johnson M."/>
            <person name="Bhonagiri V."/>
            <person name="Nash W.E."/>
            <person name="Warren W."/>
            <person name="Chinwalla A."/>
            <person name="Mardis E.R."/>
            <person name="Wilson R.K."/>
        </authorList>
    </citation>
    <scope>NUCLEOTIDE SEQUENCE [LARGE SCALE GENOMIC DNA]</scope>
    <source>
        <strain evidence="10">ATCC 35185</strain>
        <strain evidence="11">ATCC 35185 / DSM 20758 / VPI D19B-28</strain>
    </source>
</reference>
<dbReference type="OrthoDB" id="9813719at2"/>
<gene>
    <name evidence="9" type="ordered locus">Selsp_0659</name>
    <name evidence="10" type="ORF">SELSPUOL_01875</name>
</gene>
<dbReference type="Proteomes" id="UP000011124">
    <property type="component" value="Chromosome"/>
</dbReference>
<organism evidence="10 11">
    <name type="scientific">Selenomonas sputigena (strain ATCC 35185 / DSM 20758 / CCUG 44933 / VPI D19B-28)</name>
    <dbReference type="NCBI Taxonomy" id="546271"/>
    <lineage>
        <taxon>Bacteria</taxon>
        <taxon>Bacillati</taxon>
        <taxon>Bacillota</taxon>
        <taxon>Negativicutes</taxon>
        <taxon>Selenomonadales</taxon>
        <taxon>Selenomonadaceae</taxon>
        <taxon>Selenomonas</taxon>
    </lineage>
</organism>
<dbReference type="PANTHER" id="PTHR39560">
    <property type="entry name" value="PROTEIN ADENYLYLTRANSFERASE FIC-RELATED"/>
    <property type="match status" value="1"/>
</dbReference>
<dbReference type="EMBL" id="ACKP02000044">
    <property type="protein sequence ID" value="EEX76768.1"/>
    <property type="molecule type" value="Genomic_DNA"/>
</dbReference>
<dbReference type="PROSITE" id="PS51459">
    <property type="entry name" value="FIDO"/>
    <property type="match status" value="1"/>
</dbReference>
<evidence type="ECO:0000313" key="9">
    <source>
        <dbReference type="EMBL" id="AEB99628.1"/>
    </source>
</evidence>
<comment type="catalytic activity">
    <reaction evidence="7">
        <text>L-tyrosyl-[protein] + ATP = O-(5'-adenylyl)-L-tyrosyl-[protein] + diphosphate</text>
        <dbReference type="Rhea" id="RHEA:54288"/>
        <dbReference type="Rhea" id="RHEA-COMP:10136"/>
        <dbReference type="Rhea" id="RHEA-COMP:13846"/>
        <dbReference type="ChEBI" id="CHEBI:30616"/>
        <dbReference type="ChEBI" id="CHEBI:33019"/>
        <dbReference type="ChEBI" id="CHEBI:46858"/>
        <dbReference type="ChEBI" id="CHEBI:83624"/>
        <dbReference type="EC" id="2.7.7.108"/>
    </reaction>
</comment>
<dbReference type="Pfam" id="PF02661">
    <property type="entry name" value="Fic"/>
    <property type="match status" value="1"/>
</dbReference>
<dbReference type="GO" id="GO:0005524">
    <property type="term" value="F:ATP binding"/>
    <property type="evidence" value="ECO:0007669"/>
    <property type="project" value="UniProtKB-KW"/>
</dbReference>
<dbReference type="Proteomes" id="UP000003505">
    <property type="component" value="Unassembled WGS sequence"/>
</dbReference>
<keyword evidence="3" id="KW-0547">Nucleotide-binding</keyword>
<evidence type="ECO:0000256" key="6">
    <source>
        <dbReference type="ARBA" id="ARBA00047939"/>
    </source>
</evidence>
<dbReference type="EC" id="2.7.7.108" evidence="5"/>
<proteinExistence type="predicted"/>
<dbReference type="GO" id="GO:0051302">
    <property type="term" value="P:regulation of cell division"/>
    <property type="evidence" value="ECO:0007669"/>
    <property type="project" value="TreeGrafter"/>
</dbReference>
<dbReference type="Gene3D" id="1.10.3290.10">
    <property type="entry name" value="Fido-like domain"/>
    <property type="match status" value="1"/>
</dbReference>
<keyword evidence="1" id="KW-0808">Transferase</keyword>
<sequence>MSARDPYLQPNGVLRNKLGIHDGHKLMDYEKNFTATRYVDLKKQAFREFDLSTLKKIHYELFQDVYDWAGKFRTVDIAKKDTVFCHCPYLEEQGMDIFKRLKKDNNLQGLDAERFCKKAADLYCDLNMLHPFREGNGRTQHMLIYQVAKNAGYELDMENVDREKLMARAVLGAVDSRFMAELMRETIKEMPKEKYPKRKVLVKGRADEDKSKGRE</sequence>
<dbReference type="SUPFAM" id="SSF140931">
    <property type="entry name" value="Fic-like"/>
    <property type="match status" value="1"/>
</dbReference>
<evidence type="ECO:0000256" key="4">
    <source>
        <dbReference type="ARBA" id="ARBA00022840"/>
    </source>
</evidence>
<evidence type="ECO:0000259" key="8">
    <source>
        <dbReference type="PROSITE" id="PS51459"/>
    </source>
</evidence>
<dbReference type="eggNOG" id="COG2184">
    <property type="taxonomic scope" value="Bacteria"/>
</dbReference>
<dbReference type="RefSeq" id="WP_006193177.1">
    <property type="nucleotide sequence ID" value="NC_015437.1"/>
</dbReference>
<dbReference type="InterPro" id="IPR003812">
    <property type="entry name" value="Fido"/>
</dbReference>
<keyword evidence="4" id="KW-0067">ATP-binding</keyword>
<evidence type="ECO:0000256" key="2">
    <source>
        <dbReference type="ARBA" id="ARBA00022695"/>
    </source>
</evidence>
<accession>C9LWM0</accession>
<reference evidence="9 12" key="2">
    <citation type="submission" date="2011-04" db="EMBL/GenBank/DDBJ databases">
        <title>The complete genome of Selenomonas sputigena DSM 20758.</title>
        <authorList>
            <consortium name="US DOE Joint Genome Institute (JGI-PGF)"/>
            <person name="Lucas S."/>
            <person name="Copeland A."/>
            <person name="Lapidus A."/>
            <person name="Bruce D."/>
            <person name="Goodwin L."/>
            <person name="Pitluck S."/>
            <person name="Peters L."/>
            <person name="Kyrpides N."/>
            <person name="Mavromatis K."/>
            <person name="Ivanova N."/>
            <person name="Ovchinnikova G."/>
            <person name="Teshima H."/>
            <person name="Detter J.C."/>
            <person name="Tapia R."/>
            <person name="Han C."/>
            <person name="Land M."/>
            <person name="Hauser L."/>
            <person name="Markowitz V."/>
            <person name="Cheng J.-F."/>
            <person name="Hugenholtz P."/>
            <person name="Woyke T."/>
            <person name="Wu D."/>
            <person name="Gronow S."/>
            <person name="Wellnitz S."/>
            <person name="Schneider S."/>
            <person name="Klenk H.-P."/>
            <person name="Eisen J.A."/>
        </authorList>
    </citation>
    <scope>NUCLEOTIDE SEQUENCE [LARGE SCALE GENOMIC DNA]</scope>
    <source>
        <strain evidence="9">ATCC 35185</strain>
        <strain evidence="12">ATCC 35185 / DSM 20758 / VPI D19B-28</strain>
    </source>
</reference>
<comment type="catalytic activity">
    <reaction evidence="6">
        <text>L-threonyl-[protein] + ATP = 3-O-(5'-adenylyl)-L-threonyl-[protein] + diphosphate</text>
        <dbReference type="Rhea" id="RHEA:54292"/>
        <dbReference type="Rhea" id="RHEA-COMP:11060"/>
        <dbReference type="Rhea" id="RHEA-COMP:13847"/>
        <dbReference type="ChEBI" id="CHEBI:30013"/>
        <dbReference type="ChEBI" id="CHEBI:30616"/>
        <dbReference type="ChEBI" id="CHEBI:33019"/>
        <dbReference type="ChEBI" id="CHEBI:138113"/>
        <dbReference type="EC" id="2.7.7.108"/>
    </reaction>
</comment>
<evidence type="ECO:0000256" key="5">
    <source>
        <dbReference type="ARBA" id="ARBA00034531"/>
    </source>
</evidence>